<feature type="transmembrane region" description="Helical" evidence="6">
    <location>
        <begin position="416"/>
        <end position="438"/>
    </location>
</feature>
<evidence type="ECO:0000256" key="4">
    <source>
        <dbReference type="ARBA" id="ARBA00022989"/>
    </source>
</evidence>
<evidence type="ECO:0000313" key="8">
    <source>
        <dbReference type="Proteomes" id="UP000198515"/>
    </source>
</evidence>
<evidence type="ECO:0000256" key="5">
    <source>
        <dbReference type="ARBA" id="ARBA00023136"/>
    </source>
</evidence>
<feature type="transmembrane region" description="Helical" evidence="6">
    <location>
        <begin position="391"/>
        <end position="410"/>
    </location>
</feature>
<name>A0A1C4GH77_9ENTR</name>
<dbReference type="GO" id="GO:0022857">
    <property type="term" value="F:transmembrane transporter activity"/>
    <property type="evidence" value="ECO:0007669"/>
    <property type="project" value="InterPro"/>
</dbReference>
<evidence type="ECO:0000313" key="7">
    <source>
        <dbReference type="EMBL" id="SCC67474.1"/>
    </source>
</evidence>
<gene>
    <name evidence="7" type="ORF">GA0061070_10685</name>
</gene>
<comment type="subcellular location">
    <subcellularLocation>
        <location evidence="1">Cell membrane</location>
        <topology evidence="1">Multi-pass membrane protein</topology>
    </subcellularLocation>
</comment>
<keyword evidence="2" id="KW-1003">Cell membrane</keyword>
<feature type="transmembrane region" description="Helical" evidence="6">
    <location>
        <begin position="236"/>
        <end position="256"/>
    </location>
</feature>
<feature type="transmembrane region" description="Helical" evidence="6">
    <location>
        <begin position="91"/>
        <end position="117"/>
    </location>
</feature>
<evidence type="ECO:0000256" key="6">
    <source>
        <dbReference type="SAM" id="Phobius"/>
    </source>
</evidence>
<evidence type="ECO:0000256" key="3">
    <source>
        <dbReference type="ARBA" id="ARBA00022692"/>
    </source>
</evidence>
<dbReference type="Gene3D" id="1.20.1740.10">
    <property type="entry name" value="Amino acid/polyamine transporter I"/>
    <property type="match status" value="1"/>
</dbReference>
<dbReference type="OrthoDB" id="9804700at2"/>
<feature type="transmembrane region" description="Helical" evidence="6">
    <location>
        <begin position="196"/>
        <end position="215"/>
    </location>
</feature>
<sequence length="448" mass="48819">MSIEKFGYKQELHRALTFKDLLIYGMIFMVPIAPFGVFGYVQDGSKGMVALAYLIGMVAMFFTAMSYWSMSRAFPVSGSVYAYAQRGLHPVVGFFAGWLILLDYILVPSLLYIVSAAALTPMLPGVPTWVWIAGFIGVNSLINLCGITFTAKANNTILVAEMVVLSIFVVLGLWALYSGAGAGRLTLDPLYNPDKFSLPLVMSAVSIAVLSFLGFDGISTLAEETKDGGVDTVGKASLAALIVVGALFILQTWIAADLSRGMTITSLDTAFYDAASVAGGNWLKYVTMWSTVISWGIANALVAQAAVSRILFAMARDGQLPALLAKVHPRLKTPWTSTLFVALISLVSGLWFNGNIDNLSRLVNFGALMGFLVLHIAVINHYIIRQKSRHLVMHLFLPLMGLLIIAFVIYEMDIEAKVLGLAWLAVGVVYYVIMRLLLKRNIVMDLES</sequence>
<dbReference type="AlphaFoldDB" id="A0A1C4GH77"/>
<feature type="transmembrane region" description="Helical" evidence="6">
    <location>
        <begin position="47"/>
        <end position="70"/>
    </location>
</feature>
<feature type="transmembrane region" description="Helical" evidence="6">
    <location>
        <begin position="333"/>
        <end position="352"/>
    </location>
</feature>
<feature type="transmembrane region" description="Helical" evidence="6">
    <location>
        <begin position="364"/>
        <end position="384"/>
    </location>
</feature>
<proteinExistence type="predicted"/>
<dbReference type="GO" id="GO:0005886">
    <property type="term" value="C:plasma membrane"/>
    <property type="evidence" value="ECO:0007669"/>
    <property type="project" value="UniProtKB-SubCell"/>
</dbReference>
<dbReference type="InterPro" id="IPR002293">
    <property type="entry name" value="AA/rel_permease1"/>
</dbReference>
<protein>
    <submittedName>
        <fullName evidence="7">Amino acid transporter</fullName>
    </submittedName>
</protein>
<dbReference type="RefSeq" id="WP_090138544.1">
    <property type="nucleotide sequence ID" value="NZ_FMBC01000068.1"/>
</dbReference>
<evidence type="ECO:0000256" key="2">
    <source>
        <dbReference type="ARBA" id="ARBA00022475"/>
    </source>
</evidence>
<keyword evidence="5 6" id="KW-0472">Membrane</keyword>
<dbReference type="EMBL" id="FMBC01000068">
    <property type="protein sequence ID" value="SCC67474.1"/>
    <property type="molecule type" value="Genomic_DNA"/>
</dbReference>
<feature type="transmembrane region" description="Helical" evidence="6">
    <location>
        <begin position="21"/>
        <end position="41"/>
    </location>
</feature>
<dbReference type="PANTHER" id="PTHR42770">
    <property type="entry name" value="AMINO ACID TRANSPORTER-RELATED"/>
    <property type="match status" value="1"/>
</dbReference>
<accession>A0A1C4GH77</accession>
<reference evidence="8" key="1">
    <citation type="submission" date="2016-08" db="EMBL/GenBank/DDBJ databases">
        <authorList>
            <person name="Varghese N."/>
            <person name="Submissions Spin"/>
        </authorList>
    </citation>
    <scope>NUCLEOTIDE SEQUENCE [LARGE SCALE GENOMIC DNA]</scope>
    <source>
        <strain evidence="8">REICA_142</strain>
    </source>
</reference>
<dbReference type="Pfam" id="PF13520">
    <property type="entry name" value="AA_permease_2"/>
    <property type="match status" value="1"/>
</dbReference>
<dbReference type="Proteomes" id="UP000198515">
    <property type="component" value="Unassembled WGS sequence"/>
</dbReference>
<feature type="transmembrane region" description="Helical" evidence="6">
    <location>
        <begin position="156"/>
        <end position="176"/>
    </location>
</feature>
<keyword evidence="3 6" id="KW-0812">Transmembrane</keyword>
<organism evidence="7 8">
    <name type="scientific">Kosakonia oryziphila</name>
    <dbReference type="NCBI Taxonomy" id="1005667"/>
    <lineage>
        <taxon>Bacteria</taxon>
        <taxon>Pseudomonadati</taxon>
        <taxon>Pseudomonadota</taxon>
        <taxon>Gammaproteobacteria</taxon>
        <taxon>Enterobacterales</taxon>
        <taxon>Enterobacteriaceae</taxon>
        <taxon>Kosakonia</taxon>
    </lineage>
</organism>
<dbReference type="InterPro" id="IPR050367">
    <property type="entry name" value="APC_superfamily"/>
</dbReference>
<keyword evidence="4 6" id="KW-1133">Transmembrane helix</keyword>
<dbReference type="PIRSF" id="PIRSF006060">
    <property type="entry name" value="AA_transporter"/>
    <property type="match status" value="1"/>
</dbReference>
<dbReference type="PANTHER" id="PTHR42770:SF16">
    <property type="entry name" value="AMINO ACID PERMEASE"/>
    <property type="match status" value="1"/>
</dbReference>
<evidence type="ECO:0000256" key="1">
    <source>
        <dbReference type="ARBA" id="ARBA00004651"/>
    </source>
</evidence>
<feature type="transmembrane region" description="Helical" evidence="6">
    <location>
        <begin position="129"/>
        <end position="149"/>
    </location>
</feature>
<feature type="transmembrane region" description="Helical" evidence="6">
    <location>
        <begin position="292"/>
        <end position="312"/>
    </location>
</feature>
<keyword evidence="8" id="KW-1185">Reference proteome</keyword>